<evidence type="ECO:0000313" key="10">
    <source>
        <dbReference type="EMBL" id="SDM42182.1"/>
    </source>
</evidence>
<dbReference type="UniPathway" id="UPA00359">
    <property type="reaction ID" value="UER00477"/>
</dbReference>
<dbReference type="SUPFAM" id="SSF51161">
    <property type="entry name" value="Trimeric LpxA-like enzymes"/>
    <property type="match status" value="1"/>
</dbReference>
<keyword evidence="11" id="KW-1185">Reference proteome</keyword>
<dbReference type="GO" id="GO:0009245">
    <property type="term" value="P:lipid A biosynthetic process"/>
    <property type="evidence" value="ECO:0007669"/>
    <property type="project" value="UniProtKB-UniRule"/>
</dbReference>
<evidence type="ECO:0000256" key="5">
    <source>
        <dbReference type="ARBA" id="ARBA00022737"/>
    </source>
</evidence>
<dbReference type="PIRSF" id="PIRSF000456">
    <property type="entry name" value="UDP-GlcNAc_acltr"/>
    <property type="match status" value="1"/>
</dbReference>
<organism evidence="10 11">
    <name type="scientific">Dendrosporobacter quercicolus</name>
    <dbReference type="NCBI Taxonomy" id="146817"/>
    <lineage>
        <taxon>Bacteria</taxon>
        <taxon>Bacillati</taxon>
        <taxon>Bacillota</taxon>
        <taxon>Negativicutes</taxon>
        <taxon>Selenomonadales</taxon>
        <taxon>Sporomusaceae</taxon>
        <taxon>Dendrosporobacter</taxon>
    </lineage>
</organism>
<dbReference type="GO" id="GO:0008780">
    <property type="term" value="F:acyl-[acyl-carrier-protein]-UDP-N-acetylglucosamine O-acyltransferase activity"/>
    <property type="evidence" value="ECO:0007669"/>
    <property type="project" value="UniProtKB-UniRule"/>
</dbReference>
<evidence type="ECO:0000256" key="6">
    <source>
        <dbReference type="ARBA" id="ARBA00023098"/>
    </source>
</evidence>
<dbReference type="InterPro" id="IPR029098">
    <property type="entry name" value="Acetyltransf_C"/>
</dbReference>
<dbReference type="InterPro" id="IPR018357">
    <property type="entry name" value="Hexapep_transf_CS"/>
</dbReference>
<dbReference type="NCBIfam" id="NF003657">
    <property type="entry name" value="PRK05289.1"/>
    <property type="match status" value="1"/>
</dbReference>
<comment type="subcellular location">
    <subcellularLocation>
        <location evidence="8">Cytoplasm</location>
    </subcellularLocation>
</comment>
<evidence type="ECO:0000256" key="7">
    <source>
        <dbReference type="ARBA" id="ARBA00023315"/>
    </source>
</evidence>
<dbReference type="GO" id="GO:0016020">
    <property type="term" value="C:membrane"/>
    <property type="evidence" value="ECO:0007669"/>
    <property type="project" value="GOC"/>
</dbReference>
<accession>A0A1G9T3H5</accession>
<keyword evidence="7 8" id="KW-0012">Acyltransferase</keyword>
<dbReference type="Gene3D" id="2.160.10.10">
    <property type="entry name" value="Hexapeptide repeat proteins"/>
    <property type="match status" value="1"/>
</dbReference>
<dbReference type="InterPro" id="IPR010137">
    <property type="entry name" value="Lipid_A_LpxA"/>
</dbReference>
<dbReference type="InterPro" id="IPR037157">
    <property type="entry name" value="Acetyltransf_C_sf"/>
</dbReference>
<dbReference type="NCBIfam" id="TIGR01852">
    <property type="entry name" value="lipid_A_lpxA"/>
    <property type="match status" value="1"/>
</dbReference>
<keyword evidence="1 8" id="KW-0963">Cytoplasm</keyword>
<comment type="subunit">
    <text evidence="8">Homotrimer.</text>
</comment>
<keyword evidence="4 8" id="KW-0808">Transferase</keyword>
<dbReference type="HAMAP" id="MF_00387">
    <property type="entry name" value="LpxA"/>
    <property type="match status" value="1"/>
</dbReference>
<evidence type="ECO:0000259" key="9">
    <source>
        <dbReference type="Pfam" id="PF13720"/>
    </source>
</evidence>
<dbReference type="Pfam" id="PF00132">
    <property type="entry name" value="Hexapep"/>
    <property type="match status" value="1"/>
</dbReference>
<comment type="catalytic activity">
    <reaction evidence="8">
        <text>a (3R)-hydroxyacyl-[ACP] + UDP-N-acetyl-alpha-D-glucosamine = a UDP-3-O-[(3R)-3-hydroxyacyl]-N-acetyl-alpha-D-glucosamine + holo-[ACP]</text>
        <dbReference type="Rhea" id="RHEA:67812"/>
        <dbReference type="Rhea" id="RHEA-COMP:9685"/>
        <dbReference type="Rhea" id="RHEA-COMP:9945"/>
        <dbReference type="ChEBI" id="CHEBI:57705"/>
        <dbReference type="ChEBI" id="CHEBI:64479"/>
        <dbReference type="ChEBI" id="CHEBI:78827"/>
        <dbReference type="ChEBI" id="CHEBI:173225"/>
        <dbReference type="EC" id="2.3.1.129"/>
    </reaction>
</comment>
<proteinExistence type="inferred from homology"/>
<keyword evidence="3 8" id="KW-0441">Lipid A biosynthesis</keyword>
<dbReference type="AlphaFoldDB" id="A0A1G9T3H5"/>
<dbReference type="CDD" id="cd03351">
    <property type="entry name" value="LbH_UDP-GlcNAc_AT"/>
    <property type="match status" value="1"/>
</dbReference>
<dbReference type="InterPro" id="IPR011004">
    <property type="entry name" value="Trimer_LpxA-like_sf"/>
</dbReference>
<evidence type="ECO:0000256" key="1">
    <source>
        <dbReference type="ARBA" id="ARBA00022490"/>
    </source>
</evidence>
<name>A0A1G9T3H5_9FIRM</name>
<evidence type="ECO:0000256" key="3">
    <source>
        <dbReference type="ARBA" id="ARBA00022556"/>
    </source>
</evidence>
<dbReference type="InterPro" id="IPR001451">
    <property type="entry name" value="Hexapep"/>
</dbReference>
<feature type="domain" description="UDP N-acetylglucosamine O-acyltransferase C-terminal" evidence="9">
    <location>
        <begin position="184"/>
        <end position="265"/>
    </location>
</feature>
<dbReference type="PANTHER" id="PTHR43480:SF1">
    <property type="entry name" value="ACYL-[ACYL-CARRIER-PROTEIN]--UDP-N-ACETYLGLUCOSAMINE O-ACYLTRANSFERASE, MITOCHONDRIAL-RELATED"/>
    <property type="match status" value="1"/>
</dbReference>
<keyword evidence="5 8" id="KW-0677">Repeat</keyword>
<reference evidence="10 11" key="1">
    <citation type="submission" date="2016-10" db="EMBL/GenBank/DDBJ databases">
        <authorList>
            <person name="de Groot N.N."/>
        </authorList>
    </citation>
    <scope>NUCLEOTIDE SEQUENCE [LARGE SCALE GENOMIC DNA]</scope>
    <source>
        <strain evidence="10 11">DSM 1736</strain>
    </source>
</reference>
<dbReference type="STRING" id="146817.SAMN04488502_104200"/>
<dbReference type="RefSeq" id="WP_092072455.1">
    <property type="nucleotide sequence ID" value="NZ_FNHB01000004.1"/>
</dbReference>
<dbReference type="PANTHER" id="PTHR43480">
    <property type="entry name" value="ACYL-[ACYL-CARRIER-PROTEIN]--UDP-N-ACETYLGLUCOSAMINE O-ACYLTRANSFERASE"/>
    <property type="match status" value="1"/>
</dbReference>
<keyword evidence="6 8" id="KW-0443">Lipid metabolism</keyword>
<gene>
    <name evidence="8" type="primary">lpxA</name>
    <name evidence="10" type="ORF">SAMN04488502_104200</name>
</gene>
<dbReference type="Pfam" id="PF13720">
    <property type="entry name" value="Acetyltransf_11"/>
    <property type="match status" value="1"/>
</dbReference>
<evidence type="ECO:0000256" key="2">
    <source>
        <dbReference type="ARBA" id="ARBA00022516"/>
    </source>
</evidence>
<protein>
    <recommendedName>
        <fullName evidence="8">Acyl-[acyl-carrier-protein]--UDP-N-acetylglucosamine O-acyltransferase</fullName>
        <shortName evidence="8">UDP-N-acetylglucosamine acyltransferase</shortName>
        <ecNumber evidence="8">2.3.1.129</ecNumber>
    </recommendedName>
</protein>
<keyword evidence="2 8" id="KW-0444">Lipid biosynthesis</keyword>
<comment type="similarity">
    <text evidence="8">Belongs to the transferase hexapeptide repeat family. LpxA subfamily.</text>
</comment>
<evidence type="ECO:0000256" key="4">
    <source>
        <dbReference type="ARBA" id="ARBA00022679"/>
    </source>
</evidence>
<evidence type="ECO:0000313" key="11">
    <source>
        <dbReference type="Proteomes" id="UP000214880"/>
    </source>
</evidence>
<dbReference type="EMBL" id="FNHB01000004">
    <property type="protein sequence ID" value="SDM42182.1"/>
    <property type="molecule type" value="Genomic_DNA"/>
</dbReference>
<dbReference type="GO" id="GO:0005737">
    <property type="term" value="C:cytoplasm"/>
    <property type="evidence" value="ECO:0007669"/>
    <property type="project" value="UniProtKB-SubCell"/>
</dbReference>
<dbReference type="Gene3D" id="1.20.1180.10">
    <property type="entry name" value="Udp N-acetylglucosamine O-acyltransferase, C-terminal domain"/>
    <property type="match status" value="1"/>
</dbReference>
<comment type="pathway">
    <text evidence="8">Glycolipid biosynthesis; lipid IV(A) biosynthesis; lipid IV(A) from (3R)-3-hydroxytetradecanoyl-[acyl-carrier-protein] and UDP-N-acetyl-alpha-D-glucosamine: step 1/6.</text>
</comment>
<evidence type="ECO:0000256" key="8">
    <source>
        <dbReference type="HAMAP-Rule" id="MF_00387"/>
    </source>
</evidence>
<dbReference type="OrthoDB" id="9794407at2"/>
<dbReference type="EC" id="2.3.1.129" evidence="8"/>
<dbReference type="Proteomes" id="UP000214880">
    <property type="component" value="Unassembled WGS sequence"/>
</dbReference>
<dbReference type="PROSITE" id="PS00101">
    <property type="entry name" value="HEXAPEP_TRANSFERASES"/>
    <property type="match status" value="1"/>
</dbReference>
<sequence length="273" mass="29473">MLLNQAETKNCRIHSTAIVSASARLGKNVEVGPYAIVGGDVVIGENTKIGPHAVIDGWTRIGKACMIYAAASIGSEPQDRKFKNEKSYVVIGDNTHIREFVTIHRAIGVEQETRIGDSCLLLAYSQVAHNCLVGNHVILSNAVNLAGHVRVEDRVTIGGLAGVHQFVKIGRNAMIGGAARVVQDVPPFITVAGNPAKPAGLNTVGLIRSGINEETRRILKQAYKILYLAGLPFFQAVEAIEQGLPHHGEVRDFIQFLRSSERGICRIAPRCNS</sequence>
<comment type="function">
    <text evidence="8">Involved in the biosynthesis of lipid A, a phosphorylated glycolipid that anchors the lipopolysaccharide to the outer membrane of the cell.</text>
</comment>